<reference evidence="1 2" key="1">
    <citation type="journal article" date="2024" name="Ann. Entomol. Soc. Am.">
        <title>Genomic analyses of the southern and eastern yellowjacket wasps (Hymenoptera: Vespidae) reveal evolutionary signatures of social life.</title>
        <authorList>
            <person name="Catto M.A."/>
            <person name="Caine P.B."/>
            <person name="Orr S.E."/>
            <person name="Hunt B.G."/>
            <person name="Goodisman M.A.D."/>
        </authorList>
    </citation>
    <scope>NUCLEOTIDE SEQUENCE [LARGE SCALE GENOMIC DNA]</scope>
    <source>
        <strain evidence="1">233</strain>
        <tissue evidence="1">Head and thorax</tissue>
    </source>
</reference>
<comment type="caution">
    <text evidence="1">The sequence shown here is derived from an EMBL/GenBank/DDBJ whole genome shotgun (WGS) entry which is preliminary data.</text>
</comment>
<organism evidence="1 2">
    <name type="scientific">Vespula squamosa</name>
    <name type="common">Southern yellow jacket</name>
    <name type="synonym">Wasp</name>
    <dbReference type="NCBI Taxonomy" id="30214"/>
    <lineage>
        <taxon>Eukaryota</taxon>
        <taxon>Metazoa</taxon>
        <taxon>Ecdysozoa</taxon>
        <taxon>Arthropoda</taxon>
        <taxon>Hexapoda</taxon>
        <taxon>Insecta</taxon>
        <taxon>Pterygota</taxon>
        <taxon>Neoptera</taxon>
        <taxon>Endopterygota</taxon>
        <taxon>Hymenoptera</taxon>
        <taxon>Apocrita</taxon>
        <taxon>Aculeata</taxon>
        <taxon>Vespoidea</taxon>
        <taxon>Vespidae</taxon>
        <taxon>Vespinae</taxon>
        <taxon>Vespula</taxon>
    </lineage>
</organism>
<dbReference type="EMBL" id="JAUDFV010000151">
    <property type="protein sequence ID" value="KAL2719042.1"/>
    <property type="molecule type" value="Genomic_DNA"/>
</dbReference>
<proteinExistence type="predicted"/>
<keyword evidence="2" id="KW-1185">Reference proteome</keyword>
<accession>A0ABD2AEJ6</accession>
<evidence type="ECO:0000313" key="1">
    <source>
        <dbReference type="EMBL" id="KAL2719042.1"/>
    </source>
</evidence>
<sequence length="101" mass="11550">MPRGILSSVGFCTLAVCERIVECYRQAGSIFFCVNVYLIEGPDKQNIISTRKWNVPYPDICIVSANFRIIQECHKAVDRARSKKRLYAEEAPQYVAQEGNY</sequence>
<name>A0ABD2AEJ6_VESSQ</name>
<evidence type="ECO:0000313" key="2">
    <source>
        <dbReference type="Proteomes" id="UP001607302"/>
    </source>
</evidence>
<dbReference type="Proteomes" id="UP001607302">
    <property type="component" value="Unassembled WGS sequence"/>
</dbReference>
<protein>
    <submittedName>
        <fullName evidence="1">Uncharacterized protein</fullName>
    </submittedName>
</protein>
<gene>
    <name evidence="1" type="ORF">V1478_011461</name>
</gene>
<dbReference type="AlphaFoldDB" id="A0ABD2AEJ6"/>